<organism evidence="8 9">
    <name type="scientific">Microbacterium gallinarum</name>
    <dbReference type="NCBI Taxonomy" id="2762209"/>
    <lineage>
        <taxon>Bacteria</taxon>
        <taxon>Bacillati</taxon>
        <taxon>Actinomycetota</taxon>
        <taxon>Actinomycetes</taxon>
        <taxon>Micrococcales</taxon>
        <taxon>Microbacteriaceae</taxon>
        <taxon>Microbacterium</taxon>
    </lineage>
</organism>
<keyword evidence="5" id="KW-0456">Lyase</keyword>
<dbReference type="Gene3D" id="3.30.1360.20">
    <property type="entry name" value="Transcriptional coactivator/pterin dehydratase"/>
    <property type="match status" value="1"/>
</dbReference>
<name>A0ABR8WZQ7_9MICO</name>
<evidence type="ECO:0000256" key="3">
    <source>
        <dbReference type="ARBA" id="ARBA00013252"/>
    </source>
</evidence>
<feature type="compositionally biased region" description="Basic and acidic residues" evidence="6">
    <location>
        <begin position="1"/>
        <end position="12"/>
    </location>
</feature>
<proteinExistence type="inferred from homology"/>
<evidence type="ECO:0000256" key="5">
    <source>
        <dbReference type="ARBA" id="ARBA00023239"/>
    </source>
</evidence>
<dbReference type="SUPFAM" id="SSF55248">
    <property type="entry name" value="PCD-like"/>
    <property type="match status" value="1"/>
</dbReference>
<evidence type="ECO:0000256" key="4">
    <source>
        <dbReference type="ARBA" id="ARBA00021735"/>
    </source>
</evidence>
<feature type="region of interest" description="Disordered" evidence="6">
    <location>
        <begin position="1"/>
        <end position="28"/>
    </location>
</feature>
<dbReference type="EMBL" id="JACSPM010000001">
    <property type="protein sequence ID" value="MBD8022538.1"/>
    <property type="molecule type" value="Genomic_DNA"/>
</dbReference>
<dbReference type="InterPro" id="IPR041581">
    <property type="entry name" value="Glyoxalase_6"/>
</dbReference>
<dbReference type="RefSeq" id="WP_191764065.1">
    <property type="nucleotide sequence ID" value="NZ_JACSPM010000001.1"/>
</dbReference>
<feature type="domain" description="Glyoxalase-like" evidence="7">
    <location>
        <begin position="138"/>
        <end position="225"/>
    </location>
</feature>
<reference evidence="8 9" key="1">
    <citation type="submission" date="2020-08" db="EMBL/GenBank/DDBJ databases">
        <title>A Genomic Blueprint of the Chicken Gut Microbiome.</title>
        <authorList>
            <person name="Gilroy R."/>
            <person name="Ravi A."/>
            <person name="Getino M."/>
            <person name="Pursley I."/>
            <person name="Horton D.L."/>
            <person name="Alikhan N.-F."/>
            <person name="Baker D."/>
            <person name="Gharbi K."/>
            <person name="Hall N."/>
            <person name="Watson M."/>
            <person name="Adriaenssens E.M."/>
            <person name="Foster-Nyarko E."/>
            <person name="Jarju S."/>
            <person name="Secka A."/>
            <person name="Antonio M."/>
            <person name="Oren A."/>
            <person name="Chaudhuri R."/>
            <person name="La Ragione R.M."/>
            <person name="Hildebrand F."/>
            <person name="Pallen M.J."/>
        </authorList>
    </citation>
    <scope>NUCLEOTIDE SEQUENCE [LARGE SCALE GENOMIC DNA]</scope>
    <source>
        <strain evidence="8 9">Sa1CUA4</strain>
    </source>
</reference>
<evidence type="ECO:0000256" key="1">
    <source>
        <dbReference type="ARBA" id="ARBA00001554"/>
    </source>
</evidence>
<comment type="similarity">
    <text evidence="2">Belongs to the pterin-4-alpha-carbinolamine dehydratase family.</text>
</comment>
<gene>
    <name evidence="8" type="ORF">H9622_02900</name>
</gene>
<dbReference type="Pfam" id="PF18029">
    <property type="entry name" value="Glyoxalase_6"/>
    <property type="match status" value="1"/>
</dbReference>
<evidence type="ECO:0000259" key="7">
    <source>
        <dbReference type="Pfam" id="PF18029"/>
    </source>
</evidence>
<dbReference type="SUPFAM" id="SSF54593">
    <property type="entry name" value="Glyoxalase/Bleomycin resistance protein/Dihydroxybiphenyl dioxygenase"/>
    <property type="match status" value="1"/>
</dbReference>
<accession>A0ABR8WZQ7</accession>
<sequence>MTDAQSEQRDGADASAPPRSRVTAKEFHDSPGVEDWRVLFWGAHVHYSTSSFAQASALVAAIAEVVDEVGHEPDVDVRPHGVTVRTFSRADGALSPIDAVLAASISRAARGLGLEPDPSHLQTVGIAVAEGEGVDTRPFWAAALGYEDNGDEDATDPLRRGPHLWFHPLDPAKPGRGRTHIDVSVPRDVAEARVADAVAAGGRIVRSNAPHWWTIASPDNHGIDVAAWADFEDGEEG</sequence>
<evidence type="ECO:0000313" key="9">
    <source>
        <dbReference type="Proteomes" id="UP000602532"/>
    </source>
</evidence>
<dbReference type="InterPro" id="IPR036428">
    <property type="entry name" value="PCD_sf"/>
</dbReference>
<dbReference type="Gene3D" id="3.10.180.10">
    <property type="entry name" value="2,3-Dihydroxybiphenyl 1,2-Dioxygenase, domain 1"/>
    <property type="match status" value="1"/>
</dbReference>
<dbReference type="InterPro" id="IPR029068">
    <property type="entry name" value="Glyas_Bleomycin-R_OHBP_Dase"/>
</dbReference>
<comment type="caution">
    <text evidence="8">The sequence shown here is derived from an EMBL/GenBank/DDBJ whole genome shotgun (WGS) entry which is preliminary data.</text>
</comment>
<dbReference type="InterPro" id="IPR001533">
    <property type="entry name" value="Pterin_deHydtase"/>
</dbReference>
<protein>
    <recommendedName>
        <fullName evidence="4">Putative pterin-4-alpha-carbinolamine dehydratase</fullName>
        <ecNumber evidence="3">4.2.1.96</ecNumber>
    </recommendedName>
</protein>
<evidence type="ECO:0000256" key="2">
    <source>
        <dbReference type="ARBA" id="ARBA00006472"/>
    </source>
</evidence>
<evidence type="ECO:0000313" key="8">
    <source>
        <dbReference type="EMBL" id="MBD8022538.1"/>
    </source>
</evidence>
<keyword evidence="9" id="KW-1185">Reference proteome</keyword>
<dbReference type="Pfam" id="PF01329">
    <property type="entry name" value="Pterin_4a"/>
    <property type="match status" value="1"/>
</dbReference>
<comment type="catalytic activity">
    <reaction evidence="1">
        <text>(4aS,6R)-4a-hydroxy-L-erythro-5,6,7,8-tetrahydrobiopterin = (6R)-L-erythro-6,7-dihydrobiopterin + H2O</text>
        <dbReference type="Rhea" id="RHEA:11920"/>
        <dbReference type="ChEBI" id="CHEBI:15377"/>
        <dbReference type="ChEBI" id="CHEBI:15642"/>
        <dbReference type="ChEBI" id="CHEBI:43120"/>
        <dbReference type="EC" id="4.2.1.96"/>
    </reaction>
</comment>
<evidence type="ECO:0000256" key="6">
    <source>
        <dbReference type="SAM" id="MobiDB-lite"/>
    </source>
</evidence>
<dbReference type="EC" id="4.2.1.96" evidence="3"/>
<dbReference type="Proteomes" id="UP000602532">
    <property type="component" value="Unassembled WGS sequence"/>
</dbReference>